<dbReference type="EMBL" id="CP002408">
    <property type="protein sequence ID" value="AFU58510.1"/>
    <property type="molecule type" value="Genomic_DNA"/>
</dbReference>
<evidence type="ECO:0000313" key="4">
    <source>
        <dbReference type="EMBL" id="AFU58510.1"/>
    </source>
</evidence>
<dbReference type="GeneID" id="13797836"/>
<dbReference type="Gene3D" id="1.10.443.10">
    <property type="entry name" value="Intergrase catalytic core"/>
    <property type="match status" value="1"/>
</dbReference>
<dbReference type="SUPFAM" id="SSF56349">
    <property type="entry name" value="DNA breaking-rejoining enzymes"/>
    <property type="match status" value="1"/>
</dbReference>
<keyword evidence="2" id="KW-0175">Coiled coil</keyword>
<dbReference type="GO" id="GO:0003677">
    <property type="term" value="F:DNA binding"/>
    <property type="evidence" value="ECO:0007669"/>
    <property type="project" value="InterPro"/>
</dbReference>
<evidence type="ECO:0008006" key="6">
    <source>
        <dbReference type="Google" id="ProtNLM"/>
    </source>
</evidence>
<organism evidence="4 5">
    <name type="scientific">Nitrososphaera gargensis (strain Ga9.2)</name>
    <dbReference type="NCBI Taxonomy" id="1237085"/>
    <lineage>
        <taxon>Archaea</taxon>
        <taxon>Nitrososphaerota</taxon>
        <taxon>Nitrososphaeria</taxon>
        <taxon>Nitrososphaerales</taxon>
        <taxon>Nitrososphaeraceae</taxon>
        <taxon>Nitrososphaera</taxon>
    </lineage>
</organism>
<dbReference type="KEGG" id="nga:Ngar_c15770"/>
<dbReference type="GO" id="GO:0015074">
    <property type="term" value="P:DNA integration"/>
    <property type="evidence" value="ECO:0007669"/>
    <property type="project" value="InterPro"/>
</dbReference>
<protein>
    <recommendedName>
        <fullName evidence="6">Integrase family protein</fullName>
    </recommendedName>
</protein>
<feature type="coiled-coil region" evidence="2">
    <location>
        <begin position="389"/>
        <end position="416"/>
    </location>
</feature>
<keyword evidence="5" id="KW-1185">Reference proteome</keyword>
<accession>K0IFC3</accession>
<dbReference type="GO" id="GO:0006310">
    <property type="term" value="P:DNA recombination"/>
    <property type="evidence" value="ECO:0007669"/>
    <property type="project" value="UniProtKB-KW"/>
</dbReference>
<reference evidence="4 5" key="1">
    <citation type="journal article" date="2012" name="Environ. Microbiol.">
        <title>The genome of the ammonia-oxidizing Candidatus Nitrososphaera gargensis: insights into metabolic versatility and environmental adaptations.</title>
        <authorList>
            <person name="Spang A."/>
            <person name="Poehlein A."/>
            <person name="Offre P."/>
            <person name="Zumbragel S."/>
            <person name="Haider S."/>
            <person name="Rychlik N."/>
            <person name="Nowka B."/>
            <person name="Schmeisser C."/>
            <person name="Lebedeva E.V."/>
            <person name="Rattei T."/>
            <person name="Bohm C."/>
            <person name="Schmid M."/>
            <person name="Galushko A."/>
            <person name="Hatzenpichler R."/>
            <person name="Weinmaier T."/>
            <person name="Daniel R."/>
            <person name="Schleper C."/>
            <person name="Spieck E."/>
            <person name="Streit W."/>
            <person name="Wagner M."/>
        </authorList>
    </citation>
    <scope>NUCLEOTIDE SEQUENCE [LARGE SCALE GENOMIC DNA]</scope>
    <source>
        <strain evidence="5">Ga9.2</strain>
    </source>
</reference>
<dbReference type="Proteomes" id="UP000008037">
    <property type="component" value="Chromosome"/>
</dbReference>
<dbReference type="InterPro" id="IPR013762">
    <property type="entry name" value="Integrase-like_cat_sf"/>
</dbReference>
<dbReference type="HOGENOM" id="CLU_617689_0_0_2"/>
<evidence type="ECO:0000256" key="3">
    <source>
        <dbReference type="SAM" id="MobiDB-lite"/>
    </source>
</evidence>
<evidence type="ECO:0000256" key="2">
    <source>
        <dbReference type="SAM" id="Coils"/>
    </source>
</evidence>
<dbReference type="BioCyc" id="CNIT1237085:G1324-1575-MONOMER"/>
<name>K0IFC3_NITGG</name>
<dbReference type="InParanoid" id="K0IFC3"/>
<keyword evidence="1" id="KW-0233">DNA recombination</keyword>
<dbReference type="AlphaFoldDB" id="K0IFC3"/>
<dbReference type="RefSeq" id="WP_015019047.1">
    <property type="nucleotide sequence ID" value="NC_018719.1"/>
</dbReference>
<feature type="compositionally biased region" description="Acidic residues" evidence="3">
    <location>
        <begin position="432"/>
        <end position="443"/>
    </location>
</feature>
<proteinExistence type="predicted"/>
<sequence>MVRERMWEPQHAYAAFFWNREHPDRFSIRDVAGLIKSEFGRHYSKSSVSNMVADVEQALKSGNEQAKQDYEKVKLELTTGKKYFWRYDADGKVDSPYEVVKSVAERIYGRGNYYPDWFLDQLNVAERFWQFVGKKNPKDWTEQDYNKYIGTVGAGSKYTHTIAIRQFGQQIKDIDDLTRGLKPAPRKPKLLKLPDFPQLYQKIVAKAVEIARPEEREQIEFILQVKPRIGVRTGARETGKGLWGTKVGGEWKNKRGKNASFVQVVGNNFIWHLLEKKDEEWDINFYNAETKKRIIDYVSKKQAGEWLIEISISRVSRILKEACLALGIGQFRKDDAGNIVKDKLNRPIIDNALRLHDLRKVYISFLVRSGIRLEQAITLNVGWRDIGTAAKYYLEFQELAEELQKAKERFAALFGEKGEGGALPEAKHEHESGEDDDEEEGEE</sequence>
<evidence type="ECO:0000313" key="5">
    <source>
        <dbReference type="Proteomes" id="UP000008037"/>
    </source>
</evidence>
<gene>
    <name evidence="4" type="ordered locus">Ngar_c15770</name>
</gene>
<dbReference type="InterPro" id="IPR011010">
    <property type="entry name" value="DNA_brk_join_enz"/>
</dbReference>
<evidence type="ECO:0000256" key="1">
    <source>
        <dbReference type="ARBA" id="ARBA00023172"/>
    </source>
</evidence>
<feature type="region of interest" description="Disordered" evidence="3">
    <location>
        <begin position="419"/>
        <end position="443"/>
    </location>
</feature>